<dbReference type="RefSeq" id="WP_030792990.1">
    <property type="nucleotide sequence ID" value="NZ_JBFACJ010000042.1"/>
</dbReference>
<comment type="caution">
    <text evidence="8">The sequence shown here is derived from an EMBL/GenBank/DDBJ whole genome shotgun (WGS) entry which is preliminary data.</text>
</comment>
<dbReference type="EMBL" id="JBICBM010000020">
    <property type="protein sequence ID" value="MFF9886517.1"/>
    <property type="molecule type" value="Genomic_DNA"/>
</dbReference>
<protein>
    <submittedName>
        <fullName evidence="8">NAD(P)-dependent alcohol dehydrogenase</fullName>
    </submittedName>
</protein>
<keyword evidence="2 6" id="KW-0479">Metal-binding</keyword>
<dbReference type="Pfam" id="PF00107">
    <property type="entry name" value="ADH_zinc_N"/>
    <property type="match status" value="1"/>
</dbReference>
<dbReference type="InterPro" id="IPR036291">
    <property type="entry name" value="NAD(P)-bd_dom_sf"/>
</dbReference>
<dbReference type="PANTHER" id="PTHR43880">
    <property type="entry name" value="ALCOHOL DEHYDROGENASE"/>
    <property type="match status" value="1"/>
</dbReference>
<keyword evidence="5" id="KW-0520">NAD</keyword>
<dbReference type="CDD" id="cd08278">
    <property type="entry name" value="benzyl_alcohol_DH"/>
    <property type="match status" value="1"/>
</dbReference>
<dbReference type="Pfam" id="PF08240">
    <property type="entry name" value="ADH_N"/>
    <property type="match status" value="1"/>
</dbReference>
<proteinExistence type="inferred from homology"/>
<sequence>MSRNITAAVARADRSDFSVEHLVLEEPRADEVLVRFTASGLCHTDLEVLAGRLPTPRPVVPGHEGVGVVEAVGPSVVGFAPGDKVIASLDSCGSCRNCLAGQPAYCPQHTALNFEARRSDGTVGIVDADGRPVHDHFFGQSSFANWGLSHPRGLIRVDPDLDDAVLAPLGCGVVTGAGAVWNALRVHPGSTVAVFGAGTVGLSAIMAAEAAGAAQIIALDVHTERLALAAELGATDSVDVSSADSVHEILSLTSGEGVDYSVECTGRPEVMANAVEALAALGTAAILGVAGLDADVRANAFELLKGRTVIGSVMGHQAPGALVPRILDLYRRGRFPLERLVRTYPLADINAAVSDSRAGKTIKAVLTHLH</sequence>
<evidence type="ECO:0000256" key="6">
    <source>
        <dbReference type="RuleBase" id="RU361277"/>
    </source>
</evidence>
<accession>A0ABW6Z5U6</accession>
<dbReference type="SUPFAM" id="SSF51735">
    <property type="entry name" value="NAD(P)-binding Rossmann-fold domains"/>
    <property type="match status" value="1"/>
</dbReference>
<keyword evidence="4" id="KW-0560">Oxidoreductase</keyword>
<evidence type="ECO:0000256" key="1">
    <source>
        <dbReference type="ARBA" id="ARBA00008072"/>
    </source>
</evidence>
<gene>
    <name evidence="8" type="ORF">ACF1HC_33750</name>
</gene>
<dbReference type="PANTHER" id="PTHR43880:SF12">
    <property type="entry name" value="ALCOHOL DEHYDROGENASE CLASS-3"/>
    <property type="match status" value="1"/>
</dbReference>
<dbReference type="InterPro" id="IPR011032">
    <property type="entry name" value="GroES-like_sf"/>
</dbReference>
<evidence type="ECO:0000256" key="3">
    <source>
        <dbReference type="ARBA" id="ARBA00022833"/>
    </source>
</evidence>
<keyword evidence="3 6" id="KW-0862">Zinc</keyword>
<feature type="domain" description="Enoyl reductase (ER)" evidence="7">
    <location>
        <begin position="12"/>
        <end position="366"/>
    </location>
</feature>
<dbReference type="Gene3D" id="3.90.180.10">
    <property type="entry name" value="Medium-chain alcohol dehydrogenases, catalytic domain"/>
    <property type="match status" value="1"/>
</dbReference>
<dbReference type="PROSITE" id="PS00059">
    <property type="entry name" value="ADH_ZINC"/>
    <property type="match status" value="1"/>
</dbReference>
<dbReference type="InterPro" id="IPR002328">
    <property type="entry name" value="ADH_Zn_CS"/>
</dbReference>
<evidence type="ECO:0000313" key="8">
    <source>
        <dbReference type="EMBL" id="MFF9886517.1"/>
    </source>
</evidence>
<keyword evidence="9" id="KW-1185">Reference proteome</keyword>
<reference evidence="8 9" key="1">
    <citation type="submission" date="2024-10" db="EMBL/GenBank/DDBJ databases">
        <title>The Natural Products Discovery Center: Release of the First 8490 Sequenced Strains for Exploring Actinobacteria Biosynthetic Diversity.</title>
        <authorList>
            <person name="Kalkreuter E."/>
            <person name="Kautsar S.A."/>
            <person name="Yang D."/>
            <person name="Bader C.D."/>
            <person name="Teijaro C.N."/>
            <person name="Fluegel L."/>
            <person name="Davis C.M."/>
            <person name="Simpson J.R."/>
            <person name="Lauterbach L."/>
            <person name="Steele A.D."/>
            <person name="Gui C."/>
            <person name="Meng S."/>
            <person name="Li G."/>
            <person name="Viehrig K."/>
            <person name="Ye F."/>
            <person name="Su P."/>
            <person name="Kiefer A.F."/>
            <person name="Nichols A."/>
            <person name="Cepeda A.J."/>
            <person name="Yan W."/>
            <person name="Fan B."/>
            <person name="Jiang Y."/>
            <person name="Adhikari A."/>
            <person name="Zheng C.-J."/>
            <person name="Schuster L."/>
            <person name="Cowan T.M."/>
            <person name="Smanski M.J."/>
            <person name="Chevrette M.G."/>
            <person name="De Carvalho L.P.S."/>
            <person name="Shen B."/>
        </authorList>
    </citation>
    <scope>NUCLEOTIDE SEQUENCE [LARGE SCALE GENOMIC DNA]</scope>
    <source>
        <strain evidence="8 9">NPDC013366</strain>
    </source>
</reference>
<dbReference type="Proteomes" id="UP001603418">
    <property type="component" value="Unassembled WGS sequence"/>
</dbReference>
<dbReference type="InterPro" id="IPR020843">
    <property type="entry name" value="ER"/>
</dbReference>
<evidence type="ECO:0000256" key="5">
    <source>
        <dbReference type="ARBA" id="ARBA00023027"/>
    </source>
</evidence>
<evidence type="ECO:0000256" key="2">
    <source>
        <dbReference type="ARBA" id="ARBA00022723"/>
    </source>
</evidence>
<comment type="cofactor">
    <cofactor evidence="6">
        <name>Zn(2+)</name>
        <dbReference type="ChEBI" id="CHEBI:29105"/>
    </cofactor>
</comment>
<comment type="similarity">
    <text evidence="1 6">Belongs to the zinc-containing alcohol dehydrogenase family.</text>
</comment>
<name>A0ABW6Z5U6_9ACTN</name>
<evidence type="ECO:0000256" key="4">
    <source>
        <dbReference type="ARBA" id="ARBA00023002"/>
    </source>
</evidence>
<dbReference type="InterPro" id="IPR013149">
    <property type="entry name" value="ADH-like_C"/>
</dbReference>
<dbReference type="SUPFAM" id="SSF50129">
    <property type="entry name" value="GroES-like"/>
    <property type="match status" value="1"/>
</dbReference>
<organism evidence="8 9">
    <name type="scientific">Streptomyces eurythermus</name>
    <dbReference type="NCBI Taxonomy" id="42237"/>
    <lineage>
        <taxon>Bacteria</taxon>
        <taxon>Bacillati</taxon>
        <taxon>Actinomycetota</taxon>
        <taxon>Actinomycetes</taxon>
        <taxon>Kitasatosporales</taxon>
        <taxon>Streptomycetaceae</taxon>
        <taxon>Streptomyces</taxon>
    </lineage>
</organism>
<dbReference type="Gene3D" id="3.40.50.720">
    <property type="entry name" value="NAD(P)-binding Rossmann-like Domain"/>
    <property type="match status" value="1"/>
</dbReference>
<evidence type="ECO:0000313" key="9">
    <source>
        <dbReference type="Proteomes" id="UP001603418"/>
    </source>
</evidence>
<evidence type="ECO:0000259" key="7">
    <source>
        <dbReference type="SMART" id="SM00829"/>
    </source>
</evidence>
<dbReference type="SMART" id="SM00829">
    <property type="entry name" value="PKS_ER"/>
    <property type="match status" value="1"/>
</dbReference>
<dbReference type="InterPro" id="IPR013154">
    <property type="entry name" value="ADH-like_N"/>
</dbReference>